<keyword evidence="6" id="KW-0812">Transmembrane</keyword>
<dbReference type="OMA" id="SACMATM"/>
<evidence type="ECO:0000259" key="7">
    <source>
        <dbReference type="PROSITE" id="PS50089"/>
    </source>
</evidence>
<dbReference type="AlphaFoldDB" id="A0A9J7KHZ9"/>
<feature type="domain" description="B box-type" evidence="8">
    <location>
        <begin position="98"/>
        <end position="139"/>
    </location>
</feature>
<feature type="coiled-coil region" evidence="5">
    <location>
        <begin position="154"/>
        <end position="213"/>
    </location>
</feature>
<keyword evidence="1" id="KW-0479">Metal-binding</keyword>
<name>A0A9J7KHZ9_BRAFL</name>
<keyword evidence="6" id="KW-1133">Transmembrane helix</keyword>
<evidence type="ECO:0000256" key="6">
    <source>
        <dbReference type="SAM" id="Phobius"/>
    </source>
</evidence>
<gene>
    <name evidence="10" type="primary">LOC118405181</name>
</gene>
<evidence type="ECO:0000259" key="8">
    <source>
        <dbReference type="PROSITE" id="PS50119"/>
    </source>
</evidence>
<dbReference type="GO" id="GO:0008270">
    <property type="term" value="F:zinc ion binding"/>
    <property type="evidence" value="ECO:0007669"/>
    <property type="project" value="UniProtKB-KW"/>
</dbReference>
<dbReference type="GeneID" id="118405181"/>
<keyword evidence="2 4" id="KW-0863">Zinc-finger</keyword>
<protein>
    <submittedName>
        <fullName evidence="10">E3 ubiquitin-protein ligase TRIM63-like</fullName>
    </submittedName>
</protein>
<dbReference type="InterPro" id="IPR000315">
    <property type="entry name" value="Znf_B-box"/>
</dbReference>
<keyword evidence="3" id="KW-0862">Zinc</keyword>
<evidence type="ECO:0000256" key="3">
    <source>
        <dbReference type="ARBA" id="ARBA00022833"/>
    </source>
</evidence>
<dbReference type="RefSeq" id="XP_035660503.1">
    <property type="nucleotide sequence ID" value="XM_035804610.1"/>
</dbReference>
<keyword evidence="5" id="KW-0175">Coiled coil</keyword>
<dbReference type="InterPro" id="IPR027370">
    <property type="entry name" value="Znf-RING_euk"/>
</dbReference>
<evidence type="ECO:0000313" key="10">
    <source>
        <dbReference type="RefSeq" id="XP_035660503.1"/>
    </source>
</evidence>
<dbReference type="GO" id="GO:0061630">
    <property type="term" value="F:ubiquitin protein ligase activity"/>
    <property type="evidence" value="ECO:0000318"/>
    <property type="project" value="GO_Central"/>
</dbReference>
<evidence type="ECO:0000256" key="5">
    <source>
        <dbReference type="SAM" id="Coils"/>
    </source>
</evidence>
<reference evidence="9" key="1">
    <citation type="journal article" date="2020" name="Nat. Ecol. Evol.">
        <title>Deeply conserved synteny resolves early events in vertebrate evolution.</title>
        <authorList>
            <person name="Simakov O."/>
            <person name="Marletaz F."/>
            <person name="Yue J.X."/>
            <person name="O'Connell B."/>
            <person name="Jenkins J."/>
            <person name="Brandt A."/>
            <person name="Calef R."/>
            <person name="Tung C.H."/>
            <person name="Huang T.K."/>
            <person name="Schmutz J."/>
            <person name="Satoh N."/>
            <person name="Yu J.K."/>
            <person name="Putnam N.H."/>
            <person name="Green R.E."/>
            <person name="Rokhsar D.S."/>
        </authorList>
    </citation>
    <scope>NUCLEOTIDE SEQUENCE [LARGE SCALE GENOMIC DNA]</scope>
    <source>
        <strain evidence="9">S238N-H82</strain>
    </source>
</reference>
<feature type="transmembrane region" description="Helical" evidence="6">
    <location>
        <begin position="376"/>
        <end position="394"/>
    </location>
</feature>
<dbReference type="OrthoDB" id="252722at2759"/>
<reference evidence="10" key="2">
    <citation type="submission" date="2025-08" db="UniProtKB">
        <authorList>
            <consortium name="RefSeq"/>
        </authorList>
    </citation>
    <scope>IDENTIFICATION</scope>
    <source>
        <strain evidence="10">S238N-H82</strain>
        <tissue evidence="10">Testes</tissue>
    </source>
</reference>
<feature type="transmembrane region" description="Helical" evidence="6">
    <location>
        <begin position="304"/>
        <end position="337"/>
    </location>
</feature>
<accession>A0A9J7KHZ9</accession>
<dbReference type="InterPro" id="IPR001841">
    <property type="entry name" value="Znf_RING"/>
</dbReference>
<proteinExistence type="predicted"/>
<dbReference type="Gene3D" id="3.30.40.10">
    <property type="entry name" value="Zinc/RING finger domain, C3HC4 (zinc finger)"/>
    <property type="match status" value="1"/>
</dbReference>
<dbReference type="PROSITE" id="PS50089">
    <property type="entry name" value="ZF_RING_2"/>
    <property type="match status" value="1"/>
</dbReference>
<dbReference type="SUPFAM" id="SSF57850">
    <property type="entry name" value="RING/U-box"/>
    <property type="match status" value="1"/>
</dbReference>
<dbReference type="SMART" id="SM00184">
    <property type="entry name" value="RING"/>
    <property type="match status" value="1"/>
</dbReference>
<dbReference type="PROSITE" id="PS50119">
    <property type="entry name" value="ZF_BBOX"/>
    <property type="match status" value="1"/>
</dbReference>
<dbReference type="PROSITE" id="PS00518">
    <property type="entry name" value="ZF_RING_1"/>
    <property type="match status" value="1"/>
</dbReference>
<dbReference type="GO" id="GO:0005654">
    <property type="term" value="C:nucleoplasm"/>
    <property type="evidence" value="ECO:0000318"/>
    <property type="project" value="GO_Central"/>
</dbReference>
<evidence type="ECO:0000256" key="2">
    <source>
        <dbReference type="ARBA" id="ARBA00022771"/>
    </source>
</evidence>
<dbReference type="KEGG" id="bfo:118405181"/>
<sequence length="428" mass="48060">MATAPPSLQAKFEEELSCSICLELFTRPKMLPCQHTFCQDCLKDHAGRGGTFQCPKLNCCQQINLPNMGVADFPSNTTVANLCDTLRKRTTRKNEDHVHKVKCTSHPSEDINLYCIQCQVPVCTKCLGEGHKGHSTTNLEAASQERKVSAKMLITEARKIMETYNKYLQDLRNKETALNTQKQERNDKIDEALHKAVQQLTEAKDSLKSKEDQEHTKTIKVLQAQKNEVLTDFAEISSACMATMKGLEKGGVELLCTETTLHEVVTKCKEKSLPTPMSVPTVEFQPTDPETLTLGKLSSHKPSWLWKIIGTFWLLLKASVLAIWWLGFFAMGFTFLMVFINHNDKNTNGVILIVTLLVLSFSISLYSLVQKGKLRSSSLLLFAICHVFWLSWILSVKLGNGKYDEVLGIMAPVILSCIISIGFIWKNN</sequence>
<dbReference type="InterPro" id="IPR047153">
    <property type="entry name" value="TRIM45/56/19-like"/>
</dbReference>
<dbReference type="Pfam" id="PF13445">
    <property type="entry name" value="zf-RING_UBOX"/>
    <property type="match status" value="1"/>
</dbReference>
<dbReference type="Pfam" id="PF00643">
    <property type="entry name" value="zf-B_box"/>
    <property type="match status" value="1"/>
</dbReference>
<dbReference type="PANTHER" id="PTHR25462:SF296">
    <property type="entry name" value="MEIOTIC P26, ISOFORM F"/>
    <property type="match status" value="1"/>
</dbReference>
<dbReference type="Gene3D" id="3.30.160.60">
    <property type="entry name" value="Classic Zinc Finger"/>
    <property type="match status" value="1"/>
</dbReference>
<dbReference type="SUPFAM" id="SSF57845">
    <property type="entry name" value="B-box zinc-binding domain"/>
    <property type="match status" value="1"/>
</dbReference>
<organism evidence="9 10">
    <name type="scientific">Branchiostoma floridae</name>
    <name type="common">Florida lancelet</name>
    <name type="synonym">Amphioxus</name>
    <dbReference type="NCBI Taxonomy" id="7739"/>
    <lineage>
        <taxon>Eukaryota</taxon>
        <taxon>Metazoa</taxon>
        <taxon>Chordata</taxon>
        <taxon>Cephalochordata</taxon>
        <taxon>Leptocardii</taxon>
        <taxon>Amphioxiformes</taxon>
        <taxon>Branchiostomatidae</taxon>
        <taxon>Branchiostoma</taxon>
    </lineage>
</organism>
<dbReference type="SMART" id="SM00336">
    <property type="entry name" value="BBOX"/>
    <property type="match status" value="1"/>
</dbReference>
<feature type="transmembrane region" description="Helical" evidence="6">
    <location>
        <begin position="406"/>
        <end position="425"/>
    </location>
</feature>
<dbReference type="InterPro" id="IPR017907">
    <property type="entry name" value="Znf_RING_CS"/>
</dbReference>
<feature type="domain" description="RING-type" evidence="7">
    <location>
        <begin position="18"/>
        <end position="55"/>
    </location>
</feature>
<keyword evidence="6" id="KW-0472">Membrane</keyword>
<evidence type="ECO:0000256" key="1">
    <source>
        <dbReference type="ARBA" id="ARBA00022723"/>
    </source>
</evidence>
<dbReference type="Proteomes" id="UP000001554">
    <property type="component" value="Chromosome 17"/>
</dbReference>
<keyword evidence="9" id="KW-1185">Reference proteome</keyword>
<evidence type="ECO:0000313" key="9">
    <source>
        <dbReference type="Proteomes" id="UP000001554"/>
    </source>
</evidence>
<feature type="transmembrane region" description="Helical" evidence="6">
    <location>
        <begin position="349"/>
        <end position="369"/>
    </location>
</feature>
<dbReference type="InterPro" id="IPR013083">
    <property type="entry name" value="Znf_RING/FYVE/PHD"/>
</dbReference>
<dbReference type="PANTHER" id="PTHR25462">
    <property type="entry name" value="BONUS, ISOFORM C-RELATED"/>
    <property type="match status" value="1"/>
</dbReference>
<evidence type="ECO:0000256" key="4">
    <source>
        <dbReference type="PROSITE-ProRule" id="PRU00024"/>
    </source>
</evidence>